<dbReference type="EMBL" id="LR796476">
    <property type="protein sequence ID" value="CAB4147709.1"/>
    <property type="molecule type" value="Genomic_DNA"/>
</dbReference>
<protein>
    <submittedName>
        <fullName evidence="1">Uncharacterized protein</fullName>
    </submittedName>
</protein>
<reference evidence="1" key="1">
    <citation type="submission" date="2020-04" db="EMBL/GenBank/DDBJ databases">
        <authorList>
            <person name="Chiriac C."/>
            <person name="Salcher M."/>
            <person name="Ghai R."/>
            <person name="Kavagutti S V."/>
        </authorList>
    </citation>
    <scope>NUCLEOTIDE SEQUENCE</scope>
</reference>
<accession>A0A6J5MVL3</accession>
<evidence type="ECO:0000313" key="1">
    <source>
        <dbReference type="EMBL" id="CAB4147709.1"/>
    </source>
</evidence>
<proteinExistence type="predicted"/>
<organism evidence="1">
    <name type="scientific">uncultured Caudovirales phage</name>
    <dbReference type="NCBI Taxonomy" id="2100421"/>
    <lineage>
        <taxon>Viruses</taxon>
        <taxon>Duplodnaviria</taxon>
        <taxon>Heunggongvirae</taxon>
        <taxon>Uroviricota</taxon>
        <taxon>Caudoviricetes</taxon>
        <taxon>Peduoviridae</taxon>
        <taxon>Maltschvirus</taxon>
        <taxon>Maltschvirus maltsch</taxon>
    </lineage>
</organism>
<name>A0A6J5MVL3_9CAUD</name>
<gene>
    <name evidence="1" type="ORF">UFOVP513_47</name>
</gene>
<sequence length="79" mass="8803">MIPENKSNHAFEIPEESPIHLMYKLAKGMTDDIFSELRKTNDPVQQIDIPIFMGSDMIITISRGAETAARIAIEKAKGS</sequence>